<dbReference type="Proteomes" id="UP000265520">
    <property type="component" value="Unassembled WGS sequence"/>
</dbReference>
<sequence>MVDDAGVIVLREDGTPEMEDYGCFHFSWKKDHSLKPADHYIFSRERLNVEEAADYDRMVNFVNSFPISVYEDEDGNLLFDERDNQRTKTKFIDTKKLMGCQTQEQANNLLREISTVQARLQKAQLQPGVPADDFVLPPTLGHTKLFSSQTKVIIPNSEHAIMDGIGPEALRNEIADSTVIVFKLLEVVNFLNARECKYLK</sequence>
<keyword evidence="2" id="KW-1185">Reference proteome</keyword>
<evidence type="ECO:0000313" key="2">
    <source>
        <dbReference type="Proteomes" id="UP000265520"/>
    </source>
</evidence>
<name>A0A392P419_9FABA</name>
<reference evidence="1 2" key="1">
    <citation type="journal article" date="2018" name="Front. Plant Sci.">
        <title>Red Clover (Trifolium pratense) and Zigzag Clover (T. medium) - A Picture of Genomic Similarities and Differences.</title>
        <authorList>
            <person name="Dluhosova J."/>
            <person name="Istvanek J."/>
            <person name="Nedelnik J."/>
            <person name="Repkova J."/>
        </authorList>
    </citation>
    <scope>NUCLEOTIDE SEQUENCE [LARGE SCALE GENOMIC DNA]</scope>
    <source>
        <strain evidence="2">cv. 10/8</strain>
        <tissue evidence="1">Leaf</tissue>
    </source>
</reference>
<feature type="non-terminal residue" evidence="1">
    <location>
        <position position="200"/>
    </location>
</feature>
<accession>A0A392P419</accession>
<evidence type="ECO:0000313" key="1">
    <source>
        <dbReference type="EMBL" id="MCI06046.1"/>
    </source>
</evidence>
<proteinExistence type="predicted"/>
<dbReference type="AlphaFoldDB" id="A0A392P419"/>
<organism evidence="1 2">
    <name type="scientific">Trifolium medium</name>
    <dbReference type="NCBI Taxonomy" id="97028"/>
    <lineage>
        <taxon>Eukaryota</taxon>
        <taxon>Viridiplantae</taxon>
        <taxon>Streptophyta</taxon>
        <taxon>Embryophyta</taxon>
        <taxon>Tracheophyta</taxon>
        <taxon>Spermatophyta</taxon>
        <taxon>Magnoliopsida</taxon>
        <taxon>eudicotyledons</taxon>
        <taxon>Gunneridae</taxon>
        <taxon>Pentapetalae</taxon>
        <taxon>rosids</taxon>
        <taxon>fabids</taxon>
        <taxon>Fabales</taxon>
        <taxon>Fabaceae</taxon>
        <taxon>Papilionoideae</taxon>
        <taxon>50 kb inversion clade</taxon>
        <taxon>NPAAA clade</taxon>
        <taxon>Hologalegina</taxon>
        <taxon>IRL clade</taxon>
        <taxon>Trifolieae</taxon>
        <taxon>Trifolium</taxon>
    </lineage>
</organism>
<protein>
    <submittedName>
        <fullName evidence="1">Uncharacterized protein</fullName>
    </submittedName>
</protein>
<dbReference type="EMBL" id="LXQA010060539">
    <property type="protein sequence ID" value="MCI06046.1"/>
    <property type="molecule type" value="Genomic_DNA"/>
</dbReference>
<comment type="caution">
    <text evidence="1">The sequence shown here is derived from an EMBL/GenBank/DDBJ whole genome shotgun (WGS) entry which is preliminary data.</text>
</comment>